<dbReference type="PANTHER" id="PTHR30093">
    <property type="entry name" value="GENERAL SECRETION PATHWAY PROTEIN G"/>
    <property type="match status" value="1"/>
</dbReference>
<name>A0A5C6EIQ6_9BACT</name>
<dbReference type="InterPro" id="IPR027558">
    <property type="entry name" value="Pre_pil_HX9DG_C"/>
</dbReference>
<evidence type="ECO:0000256" key="1">
    <source>
        <dbReference type="SAM" id="MobiDB-lite"/>
    </source>
</evidence>
<evidence type="ECO:0000256" key="2">
    <source>
        <dbReference type="SAM" id="Phobius"/>
    </source>
</evidence>
<dbReference type="InterPro" id="IPR045584">
    <property type="entry name" value="Pilin-like"/>
</dbReference>
<dbReference type="EMBL" id="SJPX01000005">
    <property type="protein sequence ID" value="TWU48384.1"/>
    <property type="molecule type" value="Genomic_DNA"/>
</dbReference>
<proteinExistence type="predicted"/>
<dbReference type="Proteomes" id="UP000317977">
    <property type="component" value="Unassembled WGS sequence"/>
</dbReference>
<dbReference type="PROSITE" id="PS00409">
    <property type="entry name" value="PROKAR_NTER_METHYL"/>
    <property type="match status" value="1"/>
</dbReference>
<feature type="region of interest" description="Disordered" evidence="1">
    <location>
        <begin position="1"/>
        <end position="29"/>
    </location>
</feature>
<dbReference type="AlphaFoldDB" id="A0A5C6EIQ6"/>
<keyword evidence="2" id="KW-0812">Transmembrane</keyword>
<dbReference type="InterPro" id="IPR012902">
    <property type="entry name" value="N_methyl_site"/>
</dbReference>
<keyword evidence="5" id="KW-1185">Reference proteome</keyword>
<dbReference type="NCBIfam" id="TIGR02532">
    <property type="entry name" value="IV_pilin_GFxxxE"/>
    <property type="match status" value="1"/>
</dbReference>
<dbReference type="PANTHER" id="PTHR30093:SF2">
    <property type="entry name" value="TYPE II SECRETION SYSTEM PROTEIN H"/>
    <property type="match status" value="1"/>
</dbReference>
<feature type="domain" description="DUF1559" evidence="3">
    <location>
        <begin position="60"/>
        <end position="379"/>
    </location>
</feature>
<comment type="caution">
    <text evidence="4">The sequence shown here is derived from an EMBL/GenBank/DDBJ whole genome shotgun (WGS) entry which is preliminary data.</text>
</comment>
<dbReference type="Gene3D" id="3.30.700.10">
    <property type="entry name" value="Glycoprotein, Type 4 Pilin"/>
    <property type="match status" value="1"/>
</dbReference>
<organism evidence="4 5">
    <name type="scientific">Rubripirellula reticaptiva</name>
    <dbReference type="NCBI Taxonomy" id="2528013"/>
    <lineage>
        <taxon>Bacteria</taxon>
        <taxon>Pseudomonadati</taxon>
        <taxon>Planctomycetota</taxon>
        <taxon>Planctomycetia</taxon>
        <taxon>Pirellulales</taxon>
        <taxon>Pirellulaceae</taxon>
        <taxon>Rubripirellula</taxon>
    </lineage>
</organism>
<protein>
    <recommendedName>
        <fullName evidence="3">DUF1559 domain-containing protein</fullName>
    </recommendedName>
</protein>
<dbReference type="Pfam" id="PF07963">
    <property type="entry name" value="N_methyl"/>
    <property type="match status" value="1"/>
</dbReference>
<keyword evidence="2" id="KW-1133">Transmembrane helix</keyword>
<reference evidence="4 5" key="1">
    <citation type="submission" date="2019-02" db="EMBL/GenBank/DDBJ databases">
        <title>Deep-cultivation of Planctomycetes and their phenomic and genomic characterization uncovers novel biology.</title>
        <authorList>
            <person name="Wiegand S."/>
            <person name="Jogler M."/>
            <person name="Boedeker C."/>
            <person name="Pinto D."/>
            <person name="Vollmers J."/>
            <person name="Rivas-Marin E."/>
            <person name="Kohn T."/>
            <person name="Peeters S.H."/>
            <person name="Heuer A."/>
            <person name="Rast P."/>
            <person name="Oberbeckmann S."/>
            <person name="Bunk B."/>
            <person name="Jeske O."/>
            <person name="Meyerdierks A."/>
            <person name="Storesund J.E."/>
            <person name="Kallscheuer N."/>
            <person name="Luecker S."/>
            <person name="Lage O.M."/>
            <person name="Pohl T."/>
            <person name="Merkel B.J."/>
            <person name="Hornburger P."/>
            <person name="Mueller R.-W."/>
            <person name="Bruemmer F."/>
            <person name="Labrenz M."/>
            <person name="Spormann A.M."/>
            <person name="Op Den Camp H."/>
            <person name="Overmann J."/>
            <person name="Amann R."/>
            <person name="Jetten M.S.M."/>
            <person name="Mascher T."/>
            <person name="Medema M.H."/>
            <person name="Devos D.P."/>
            <person name="Kaster A.-K."/>
            <person name="Ovreas L."/>
            <person name="Rohde M."/>
            <person name="Galperin M.Y."/>
            <person name="Jogler C."/>
        </authorList>
    </citation>
    <scope>NUCLEOTIDE SEQUENCE [LARGE SCALE GENOMIC DNA]</scope>
    <source>
        <strain evidence="4 5">Poly59</strain>
    </source>
</reference>
<accession>A0A5C6EIQ6</accession>
<feature type="compositionally biased region" description="Basic residues" evidence="1">
    <location>
        <begin position="1"/>
        <end position="18"/>
    </location>
</feature>
<keyword evidence="2" id="KW-0472">Membrane</keyword>
<dbReference type="SUPFAM" id="SSF54523">
    <property type="entry name" value="Pili subunits"/>
    <property type="match status" value="1"/>
</dbReference>
<dbReference type="Pfam" id="PF07596">
    <property type="entry name" value="SBP_bac_10"/>
    <property type="match status" value="1"/>
</dbReference>
<evidence type="ECO:0000313" key="4">
    <source>
        <dbReference type="EMBL" id="TWU48384.1"/>
    </source>
</evidence>
<evidence type="ECO:0000259" key="3">
    <source>
        <dbReference type="Pfam" id="PF07596"/>
    </source>
</evidence>
<dbReference type="NCBIfam" id="TIGR04294">
    <property type="entry name" value="pre_pil_HX9DG"/>
    <property type="match status" value="1"/>
</dbReference>
<dbReference type="InterPro" id="IPR011453">
    <property type="entry name" value="DUF1559"/>
</dbReference>
<gene>
    <name evidence="4" type="ORF">Poly59_52310</name>
</gene>
<sequence>MRSRKHTARRHTARRNTVRRNSESRDAGSSASGFTLVEILVVISIIGILMGLTVPAVMEARRTAARALCAENLRQLAIATVAFETTHDRMPGYLQQFGEFPGGADPSDPPNYSGNVPRHFKIGGWPIAILSKLDNQPAYERWSLDRYPIIADGNGSQTRTTEGYSAHASTHLDTFICPSSSNTIWHRGKNNYIANNGMHSDSFPMIYTRPGAAARTVDFARSQNRRNGMFNNQFNGFDPAAPTQRVAIGKPFRLDDCRDGVSQTMMLSENNQAAPTYLTRLSGNTNHLTNIVNVGGSDTVAYSPESRYLQGAVWHFEDPSGFAGAPAVAPIHKINGGDVYQNSLTLANASDLARPSSLHTGGVNMAMADGSIKFVTTSISYPVYQAMMTPSGQASDVPANEFIPVDEI</sequence>
<dbReference type="RefSeq" id="WP_186776494.1">
    <property type="nucleotide sequence ID" value="NZ_SJPX01000005.1"/>
</dbReference>
<evidence type="ECO:0000313" key="5">
    <source>
        <dbReference type="Proteomes" id="UP000317977"/>
    </source>
</evidence>
<feature type="transmembrane region" description="Helical" evidence="2">
    <location>
        <begin position="34"/>
        <end position="58"/>
    </location>
</feature>